<sequence>MIRIRRATAQDAAGMGLAHVASWRSTYAGILPEEYLVGLSAVREAAAYERGIARRDRGHAAFVAVAEAEDMPPGSRPVPPGGLVVAFTTAGHCRRAHMAEGEIETLYVLDDWREQGLGRRLLRAASAHLNALHCRNAMAWVLADNPNRFFYEHLGARPAAEERIMVGGQVLTQRAMLWDPVVRLMDATARSAQG</sequence>
<proteinExistence type="predicted"/>
<keyword evidence="2" id="KW-0012">Acyltransferase</keyword>
<name>A0A437M3M4_9PROT</name>
<organism evidence="4 5">
    <name type="scientific">Rhodovarius crocodyli</name>
    <dbReference type="NCBI Taxonomy" id="1979269"/>
    <lineage>
        <taxon>Bacteria</taxon>
        <taxon>Pseudomonadati</taxon>
        <taxon>Pseudomonadota</taxon>
        <taxon>Alphaproteobacteria</taxon>
        <taxon>Acetobacterales</taxon>
        <taxon>Roseomonadaceae</taxon>
        <taxon>Rhodovarius</taxon>
    </lineage>
</organism>
<dbReference type="InterPro" id="IPR000182">
    <property type="entry name" value="GNAT_dom"/>
</dbReference>
<evidence type="ECO:0000256" key="2">
    <source>
        <dbReference type="ARBA" id="ARBA00023315"/>
    </source>
</evidence>
<dbReference type="Proteomes" id="UP000282957">
    <property type="component" value="Unassembled WGS sequence"/>
</dbReference>
<evidence type="ECO:0000313" key="5">
    <source>
        <dbReference type="Proteomes" id="UP000282957"/>
    </source>
</evidence>
<dbReference type="InterPro" id="IPR016181">
    <property type="entry name" value="Acyl_CoA_acyltransferase"/>
</dbReference>
<dbReference type="PANTHER" id="PTHR43877">
    <property type="entry name" value="AMINOALKYLPHOSPHONATE N-ACETYLTRANSFERASE-RELATED-RELATED"/>
    <property type="match status" value="1"/>
</dbReference>
<dbReference type="EMBL" id="SACL01000007">
    <property type="protein sequence ID" value="RVT92165.1"/>
    <property type="molecule type" value="Genomic_DNA"/>
</dbReference>
<keyword evidence="1 4" id="KW-0808">Transferase</keyword>
<reference evidence="4 5" key="1">
    <citation type="submission" date="2019-01" db="EMBL/GenBank/DDBJ databases">
        <authorList>
            <person name="Chen W.-M."/>
        </authorList>
    </citation>
    <scope>NUCLEOTIDE SEQUENCE [LARGE SCALE GENOMIC DNA]</scope>
    <source>
        <strain evidence="4 5">CCP-6</strain>
    </source>
</reference>
<feature type="domain" description="N-acetyltransferase" evidence="3">
    <location>
        <begin position="2"/>
        <end position="177"/>
    </location>
</feature>
<protein>
    <submittedName>
        <fullName evidence="4">GNAT family N-acetyltransferase</fullName>
    </submittedName>
</protein>
<evidence type="ECO:0000259" key="3">
    <source>
        <dbReference type="PROSITE" id="PS51186"/>
    </source>
</evidence>
<evidence type="ECO:0000256" key="1">
    <source>
        <dbReference type="ARBA" id="ARBA00022679"/>
    </source>
</evidence>
<accession>A0A437M3M4</accession>
<dbReference type="CDD" id="cd04301">
    <property type="entry name" value="NAT_SF"/>
    <property type="match status" value="1"/>
</dbReference>
<dbReference type="PANTHER" id="PTHR43877:SF1">
    <property type="entry name" value="ACETYLTRANSFERASE"/>
    <property type="match status" value="1"/>
</dbReference>
<dbReference type="Pfam" id="PF13508">
    <property type="entry name" value="Acetyltransf_7"/>
    <property type="match status" value="1"/>
</dbReference>
<gene>
    <name evidence="4" type="ORF">EOD42_18285</name>
</gene>
<dbReference type="PROSITE" id="PS51186">
    <property type="entry name" value="GNAT"/>
    <property type="match status" value="1"/>
</dbReference>
<evidence type="ECO:0000313" key="4">
    <source>
        <dbReference type="EMBL" id="RVT92165.1"/>
    </source>
</evidence>
<comment type="caution">
    <text evidence="4">The sequence shown here is derived from an EMBL/GenBank/DDBJ whole genome shotgun (WGS) entry which is preliminary data.</text>
</comment>
<keyword evidence="5" id="KW-1185">Reference proteome</keyword>
<dbReference type="OrthoDB" id="9799154at2"/>
<dbReference type="AlphaFoldDB" id="A0A437M3M4"/>
<dbReference type="GO" id="GO:0016747">
    <property type="term" value="F:acyltransferase activity, transferring groups other than amino-acyl groups"/>
    <property type="evidence" value="ECO:0007669"/>
    <property type="project" value="InterPro"/>
</dbReference>
<dbReference type="InterPro" id="IPR050832">
    <property type="entry name" value="Bact_Acetyltransf"/>
</dbReference>
<dbReference type="Gene3D" id="3.40.630.30">
    <property type="match status" value="1"/>
</dbReference>
<dbReference type="SUPFAM" id="SSF55729">
    <property type="entry name" value="Acyl-CoA N-acyltransferases (Nat)"/>
    <property type="match status" value="1"/>
</dbReference>
<dbReference type="RefSeq" id="WP_127789019.1">
    <property type="nucleotide sequence ID" value="NZ_SACL01000007.1"/>
</dbReference>